<proteinExistence type="predicted"/>
<organism evidence="1 2">
    <name type="scientific">Frondihabitans sucicola</name>
    <dbReference type="NCBI Taxonomy" id="1268041"/>
    <lineage>
        <taxon>Bacteria</taxon>
        <taxon>Bacillati</taxon>
        <taxon>Actinomycetota</taxon>
        <taxon>Actinomycetes</taxon>
        <taxon>Micrococcales</taxon>
        <taxon>Microbacteriaceae</taxon>
        <taxon>Frondihabitans</taxon>
    </lineage>
</organism>
<evidence type="ECO:0000313" key="2">
    <source>
        <dbReference type="Proteomes" id="UP001321486"/>
    </source>
</evidence>
<gene>
    <name evidence="1" type="ORF">GCM10025867_39370</name>
</gene>
<dbReference type="InterPro" id="IPR011042">
    <property type="entry name" value="6-blade_b-propeller_TolB-like"/>
</dbReference>
<dbReference type="Gene3D" id="2.120.10.30">
    <property type="entry name" value="TolB, C-terminal domain"/>
    <property type="match status" value="1"/>
</dbReference>
<accession>A0ABM8GTA3</accession>
<protein>
    <recommendedName>
        <fullName evidence="3">Biopolymer transporter Tol</fullName>
    </recommendedName>
</protein>
<keyword evidence="2" id="KW-1185">Reference proteome</keyword>
<evidence type="ECO:0008006" key="3">
    <source>
        <dbReference type="Google" id="ProtNLM"/>
    </source>
</evidence>
<reference evidence="2" key="1">
    <citation type="journal article" date="2019" name="Int. J. Syst. Evol. Microbiol.">
        <title>The Global Catalogue of Microorganisms (GCM) 10K type strain sequencing project: providing services to taxonomists for standard genome sequencing and annotation.</title>
        <authorList>
            <consortium name="The Broad Institute Genomics Platform"/>
            <consortium name="The Broad Institute Genome Sequencing Center for Infectious Disease"/>
            <person name="Wu L."/>
            <person name="Ma J."/>
        </authorList>
    </citation>
    <scope>NUCLEOTIDE SEQUENCE [LARGE SCALE GENOMIC DNA]</scope>
    <source>
        <strain evidence="2">NBRC 108728</strain>
    </source>
</reference>
<dbReference type="EMBL" id="AP027732">
    <property type="protein sequence ID" value="BDZ51696.1"/>
    <property type="molecule type" value="Genomic_DNA"/>
</dbReference>
<dbReference type="Proteomes" id="UP001321486">
    <property type="component" value="Chromosome"/>
</dbReference>
<name>A0ABM8GTA3_9MICO</name>
<sequence length="196" mass="21437">MRRITRDHPDRPYKHYLHGVSSDGSTLAVIVGSVPTSTSSPAEWRTDVALVSVLDGATTFVTSDEHADDGAEFSFDDEWLWFTTERFTSAPGHAQLARVRPDGRDLARVVDSDTVDWFPHPSPDGAALVYLAYSAGTLGHPENRDVALRILRLDDGDPDPSSARDLLRLFGGQGTLNVAGWAPDSRRFACVDYPLA</sequence>
<dbReference type="SUPFAM" id="SSF82171">
    <property type="entry name" value="DPP6 N-terminal domain-like"/>
    <property type="match status" value="1"/>
</dbReference>
<evidence type="ECO:0000313" key="1">
    <source>
        <dbReference type="EMBL" id="BDZ51696.1"/>
    </source>
</evidence>